<dbReference type="InterPro" id="IPR001647">
    <property type="entry name" value="HTH_TetR"/>
</dbReference>
<dbReference type="SUPFAM" id="SSF46689">
    <property type="entry name" value="Homeodomain-like"/>
    <property type="match status" value="1"/>
</dbReference>
<dbReference type="EMBL" id="JABBJJ010000235">
    <property type="protein sequence ID" value="NMO20292.1"/>
    <property type="molecule type" value="Genomic_DNA"/>
</dbReference>
<dbReference type="Proteomes" id="UP000518300">
    <property type="component" value="Unassembled WGS sequence"/>
</dbReference>
<keyword evidence="1" id="KW-0805">Transcription regulation</keyword>
<feature type="domain" description="HTH tetR-type" evidence="5">
    <location>
        <begin position="21"/>
        <end position="80"/>
    </location>
</feature>
<keyword evidence="2 4" id="KW-0238">DNA-binding</keyword>
<evidence type="ECO:0000313" key="6">
    <source>
        <dbReference type="EMBL" id="NMO20292.1"/>
    </source>
</evidence>
<dbReference type="Pfam" id="PF21597">
    <property type="entry name" value="TetR_C_43"/>
    <property type="match status" value="1"/>
</dbReference>
<dbReference type="PROSITE" id="PS50977">
    <property type="entry name" value="HTH_TETR_2"/>
    <property type="match status" value="1"/>
</dbReference>
<evidence type="ECO:0000259" key="5">
    <source>
        <dbReference type="PROSITE" id="PS50977"/>
    </source>
</evidence>
<dbReference type="Pfam" id="PF00440">
    <property type="entry name" value="TetR_N"/>
    <property type="match status" value="1"/>
</dbReference>
<dbReference type="RefSeq" id="WP_169349513.1">
    <property type="nucleotide sequence ID" value="NZ_JABBJJ010000235.1"/>
</dbReference>
<reference evidence="6 7" key="1">
    <citation type="submission" date="2020-04" db="EMBL/GenBank/DDBJ databases">
        <title>Draft genome of Pyxidicoccus fallax type strain.</title>
        <authorList>
            <person name="Whitworth D.E."/>
        </authorList>
    </citation>
    <scope>NUCLEOTIDE SEQUENCE [LARGE SCALE GENOMIC DNA]</scope>
    <source>
        <strain evidence="6 7">DSM 14698</strain>
    </source>
</reference>
<dbReference type="InterPro" id="IPR049445">
    <property type="entry name" value="TetR_SbtR-like_C"/>
</dbReference>
<comment type="caution">
    <text evidence="6">The sequence shown here is derived from an EMBL/GenBank/DDBJ whole genome shotgun (WGS) entry which is preliminary data.</text>
</comment>
<name>A0A848LRN3_9BACT</name>
<evidence type="ECO:0000256" key="4">
    <source>
        <dbReference type="PROSITE-ProRule" id="PRU00335"/>
    </source>
</evidence>
<evidence type="ECO:0000313" key="7">
    <source>
        <dbReference type="Proteomes" id="UP000518300"/>
    </source>
</evidence>
<dbReference type="PANTHER" id="PTHR30055">
    <property type="entry name" value="HTH-TYPE TRANSCRIPTIONAL REGULATOR RUTR"/>
    <property type="match status" value="1"/>
</dbReference>
<feature type="DNA-binding region" description="H-T-H motif" evidence="4">
    <location>
        <begin position="43"/>
        <end position="62"/>
    </location>
</feature>
<accession>A0A848LRN3</accession>
<keyword evidence="7" id="KW-1185">Reference proteome</keyword>
<dbReference type="InterPro" id="IPR036271">
    <property type="entry name" value="Tet_transcr_reg_TetR-rel_C_sf"/>
</dbReference>
<gene>
    <name evidence="6" type="ORF">HG543_36350</name>
</gene>
<evidence type="ECO:0000256" key="1">
    <source>
        <dbReference type="ARBA" id="ARBA00023015"/>
    </source>
</evidence>
<evidence type="ECO:0000256" key="2">
    <source>
        <dbReference type="ARBA" id="ARBA00023125"/>
    </source>
</evidence>
<organism evidence="6 7">
    <name type="scientific">Pyxidicoccus fallax</name>
    <dbReference type="NCBI Taxonomy" id="394095"/>
    <lineage>
        <taxon>Bacteria</taxon>
        <taxon>Pseudomonadati</taxon>
        <taxon>Myxococcota</taxon>
        <taxon>Myxococcia</taxon>
        <taxon>Myxococcales</taxon>
        <taxon>Cystobacterineae</taxon>
        <taxon>Myxococcaceae</taxon>
        <taxon>Pyxidicoccus</taxon>
    </lineage>
</organism>
<dbReference type="InterPro" id="IPR050109">
    <property type="entry name" value="HTH-type_TetR-like_transc_reg"/>
</dbReference>
<dbReference type="Gene3D" id="1.10.357.10">
    <property type="entry name" value="Tetracycline Repressor, domain 2"/>
    <property type="match status" value="1"/>
</dbReference>
<dbReference type="PANTHER" id="PTHR30055:SF234">
    <property type="entry name" value="HTH-TYPE TRANSCRIPTIONAL REGULATOR BETI"/>
    <property type="match status" value="1"/>
</dbReference>
<dbReference type="InterPro" id="IPR009057">
    <property type="entry name" value="Homeodomain-like_sf"/>
</dbReference>
<evidence type="ECO:0000256" key="3">
    <source>
        <dbReference type="ARBA" id="ARBA00023163"/>
    </source>
</evidence>
<dbReference type="GO" id="GO:0000976">
    <property type="term" value="F:transcription cis-regulatory region binding"/>
    <property type="evidence" value="ECO:0007669"/>
    <property type="project" value="TreeGrafter"/>
</dbReference>
<dbReference type="SUPFAM" id="SSF48498">
    <property type="entry name" value="Tetracyclin repressor-like, C-terminal domain"/>
    <property type="match status" value="1"/>
</dbReference>
<dbReference type="GO" id="GO:0003700">
    <property type="term" value="F:DNA-binding transcription factor activity"/>
    <property type="evidence" value="ECO:0007669"/>
    <property type="project" value="TreeGrafter"/>
</dbReference>
<sequence length="198" mass="21223">MPRSPGRPVPEAERPLRADARRNRELLLTAAHEAFTEHGADASLDDIARRAGVGIGTLYRHFADRDALLVATLEERLVALRDKGRALLETPDAVDAVVAWMKVLIKHLTTYRGMVGTISAGLHGVSAACEQVKETGAALLSRAQAAGEIRSDIDHDDLEALAVAVAFTGQQPASDPARARRMLTVIIDGLRVRAPGAK</sequence>
<dbReference type="PRINTS" id="PR00455">
    <property type="entry name" value="HTHTETR"/>
</dbReference>
<dbReference type="AlphaFoldDB" id="A0A848LRN3"/>
<keyword evidence="3" id="KW-0804">Transcription</keyword>
<protein>
    <submittedName>
        <fullName evidence="6">TetR/AcrR family transcriptional regulator</fullName>
    </submittedName>
</protein>
<proteinExistence type="predicted"/>